<evidence type="ECO:0000256" key="1">
    <source>
        <dbReference type="SAM" id="Coils"/>
    </source>
</evidence>
<comment type="caution">
    <text evidence="2">The sequence shown here is derived from an EMBL/GenBank/DDBJ whole genome shotgun (WGS) entry which is preliminary data.</text>
</comment>
<evidence type="ECO:0000313" key="2">
    <source>
        <dbReference type="EMBL" id="MBD2865596.1"/>
    </source>
</evidence>
<organism evidence="2 3">
    <name type="scientific">Paenibacillus oceani</name>
    <dbReference type="NCBI Taxonomy" id="2772510"/>
    <lineage>
        <taxon>Bacteria</taxon>
        <taxon>Bacillati</taxon>
        <taxon>Bacillota</taxon>
        <taxon>Bacilli</taxon>
        <taxon>Bacillales</taxon>
        <taxon>Paenibacillaceae</taxon>
        <taxon>Paenibacillus</taxon>
    </lineage>
</organism>
<proteinExistence type="predicted"/>
<evidence type="ECO:0000313" key="3">
    <source>
        <dbReference type="Proteomes" id="UP000639396"/>
    </source>
</evidence>
<dbReference type="AlphaFoldDB" id="A0A927CG46"/>
<accession>A0A927CG46</accession>
<dbReference type="RefSeq" id="WP_190931217.1">
    <property type="nucleotide sequence ID" value="NZ_JACXJA010000044.1"/>
</dbReference>
<keyword evidence="1" id="KW-0175">Coiled coil</keyword>
<sequence>MNLTANQLAEENVRFAEREASRWKSEYEQEKEKLAKQPELRQNPHWYKQLTLAYRRMLWHRNVVNRFERQKQYPTLPAEVHALRLGDIALVSVPYEYYLDYGIQIRVRSPATQTFLIQLAGCGTYIPSPRSLLGGGYGSTPASNPIGAEGGQELVEHLVRAIRSLWV</sequence>
<keyword evidence="3" id="KW-1185">Reference proteome</keyword>
<reference evidence="2" key="1">
    <citation type="submission" date="2020-09" db="EMBL/GenBank/DDBJ databases">
        <title>A novel bacterium of genus Paenibacillus, isolated from South China Sea.</title>
        <authorList>
            <person name="Huang H."/>
            <person name="Mo K."/>
            <person name="Hu Y."/>
        </authorList>
    </citation>
    <scope>NUCLEOTIDE SEQUENCE</scope>
    <source>
        <strain evidence="2">IB182363</strain>
    </source>
</reference>
<protein>
    <submittedName>
        <fullName evidence="2">Uncharacterized protein</fullName>
    </submittedName>
</protein>
<dbReference type="Proteomes" id="UP000639396">
    <property type="component" value="Unassembled WGS sequence"/>
</dbReference>
<feature type="coiled-coil region" evidence="1">
    <location>
        <begin position="6"/>
        <end position="33"/>
    </location>
</feature>
<dbReference type="EMBL" id="JACXJA010000044">
    <property type="protein sequence ID" value="MBD2865596.1"/>
    <property type="molecule type" value="Genomic_DNA"/>
</dbReference>
<gene>
    <name evidence="2" type="ORF">IDH45_26795</name>
</gene>
<name>A0A927CG46_9BACL</name>